<keyword evidence="2" id="KW-0966">Cell projection</keyword>
<dbReference type="NCBIfam" id="TIGR03824">
    <property type="entry name" value="FlgM_jcvi"/>
    <property type="match status" value="1"/>
</dbReference>
<gene>
    <name evidence="2" type="primary">flgM</name>
    <name evidence="2" type="ORF">KQI89_04990</name>
</gene>
<accession>A0ABS6F0K2</accession>
<feature type="domain" description="Anti-sigma-28 factor FlgM C-terminal" evidence="1">
    <location>
        <begin position="33"/>
        <end position="85"/>
    </location>
</feature>
<keyword evidence="3" id="KW-1185">Reference proteome</keyword>
<organism evidence="2 3">
    <name type="scientific">Clostridium simiarum</name>
    <dbReference type="NCBI Taxonomy" id="2841506"/>
    <lineage>
        <taxon>Bacteria</taxon>
        <taxon>Bacillati</taxon>
        <taxon>Bacillota</taxon>
        <taxon>Clostridia</taxon>
        <taxon>Eubacteriales</taxon>
        <taxon>Clostridiaceae</taxon>
        <taxon>Clostridium</taxon>
    </lineage>
</organism>
<keyword evidence="2" id="KW-0282">Flagellum</keyword>
<dbReference type="InterPro" id="IPR031316">
    <property type="entry name" value="FlgM_C"/>
</dbReference>
<protein>
    <submittedName>
        <fullName evidence="2">Flagellar biosynthesis anti-sigma factor FlgM</fullName>
    </submittedName>
</protein>
<name>A0ABS6F0K2_9CLOT</name>
<dbReference type="EMBL" id="JAHLQL010000001">
    <property type="protein sequence ID" value="MBU5591112.1"/>
    <property type="molecule type" value="Genomic_DNA"/>
</dbReference>
<comment type="caution">
    <text evidence="2">The sequence shown here is derived from an EMBL/GenBank/DDBJ whole genome shotgun (WGS) entry which is preliminary data.</text>
</comment>
<proteinExistence type="predicted"/>
<dbReference type="InterPro" id="IPR007412">
    <property type="entry name" value="FlgM"/>
</dbReference>
<dbReference type="Pfam" id="PF04316">
    <property type="entry name" value="FlgM"/>
    <property type="match status" value="1"/>
</dbReference>
<evidence type="ECO:0000313" key="3">
    <source>
        <dbReference type="Proteomes" id="UP000736583"/>
    </source>
</evidence>
<reference evidence="2 3" key="1">
    <citation type="submission" date="2021-06" db="EMBL/GenBank/DDBJ databases">
        <authorList>
            <person name="Sun Q."/>
            <person name="Li D."/>
        </authorList>
    </citation>
    <scope>NUCLEOTIDE SEQUENCE [LARGE SCALE GENOMIC DNA]</scope>
    <source>
        <strain evidence="2 3">MSJ-4</strain>
    </source>
</reference>
<keyword evidence="2" id="KW-0969">Cilium</keyword>
<evidence type="ECO:0000259" key="1">
    <source>
        <dbReference type="Pfam" id="PF04316"/>
    </source>
</evidence>
<sequence length="93" mass="10737">MNIKPISHNANYIKSYEDNKRVAEKKSIEPKKDSVEISDVAKSLRVISNDDIDGLFDEKRVENIKTRVKNGTYKVDSRILADKMLRIMKGREV</sequence>
<evidence type="ECO:0000313" key="2">
    <source>
        <dbReference type="EMBL" id="MBU5591112.1"/>
    </source>
</evidence>
<dbReference type="Proteomes" id="UP000736583">
    <property type="component" value="Unassembled WGS sequence"/>
</dbReference>
<dbReference type="RefSeq" id="WP_216456145.1">
    <property type="nucleotide sequence ID" value="NZ_JAHLQL010000001.1"/>
</dbReference>